<feature type="binding site" description="in other chain" evidence="7">
    <location>
        <position position="99"/>
    </location>
    <ligand>
        <name>5-phospho-alpha-D-ribose 1-diphosphate</name>
        <dbReference type="ChEBI" id="CHEBI:58017"/>
        <note>ligand shared between dimeric partners</note>
    </ligand>
</feature>
<dbReference type="UniPathway" id="UPA00070">
    <property type="reaction ID" value="UER00119"/>
</dbReference>
<keyword evidence="5 7" id="KW-0460">Magnesium</keyword>
<evidence type="ECO:0000256" key="5">
    <source>
        <dbReference type="ARBA" id="ARBA00022842"/>
    </source>
</evidence>
<dbReference type="Proteomes" id="UP000076964">
    <property type="component" value="Unassembled WGS sequence"/>
</dbReference>
<sequence length="186" mass="20228">MTDARQRLFELLFERSFLYRPEGFRLASGKISPYYLDCKKTTLCAKALPLIGKLMWEEVKKFLPDAVGGLTLGADPLVTAVCFQAGLEGTPLEGFIVRKEAKGHGTQNYIEGAVKEGMKTVILEDVVTTGGSSLKAVTKAKDAGLEVLAVVALVDREEGGFEAIKAQGLQLISLYKIKEFLDRLAG</sequence>
<evidence type="ECO:0000256" key="1">
    <source>
        <dbReference type="ARBA" id="ARBA00004889"/>
    </source>
</evidence>
<feature type="binding site" evidence="7">
    <location>
        <position position="156"/>
    </location>
    <ligand>
        <name>orotate</name>
        <dbReference type="ChEBI" id="CHEBI:30839"/>
    </ligand>
</feature>
<proteinExistence type="inferred from homology"/>
<dbReference type="PANTHER" id="PTHR19278">
    <property type="entry name" value="OROTATE PHOSPHORIBOSYLTRANSFERASE"/>
    <property type="match status" value="1"/>
</dbReference>
<protein>
    <recommendedName>
        <fullName evidence="2 7">Orotate phosphoribosyltransferase</fullName>
        <shortName evidence="7">OPRT</shortName>
        <shortName evidence="7">OPRTase</shortName>
        <ecNumber evidence="2 7">2.4.2.10</ecNumber>
    </recommendedName>
</protein>
<evidence type="ECO:0000313" key="9">
    <source>
        <dbReference type="Proteomes" id="UP000076964"/>
    </source>
</evidence>
<dbReference type="Gene3D" id="3.40.50.2020">
    <property type="match status" value="1"/>
</dbReference>
<dbReference type="InterPro" id="IPR004467">
    <property type="entry name" value="Or_phspho_trans_dom"/>
</dbReference>
<dbReference type="HAMAP" id="MF_01208">
    <property type="entry name" value="PyrE"/>
    <property type="match status" value="1"/>
</dbReference>
<comment type="caution">
    <text evidence="7">Lacks conserved residue(s) required for the propagation of feature annotation.</text>
</comment>
<keyword evidence="3 7" id="KW-0328">Glycosyltransferase</keyword>
<dbReference type="OrthoDB" id="9785917at2"/>
<evidence type="ECO:0000256" key="2">
    <source>
        <dbReference type="ARBA" id="ARBA00011971"/>
    </source>
</evidence>
<evidence type="ECO:0000256" key="7">
    <source>
        <dbReference type="HAMAP-Rule" id="MF_01208"/>
    </source>
</evidence>
<dbReference type="RefSeq" id="WP_068541208.1">
    <property type="nucleotide sequence ID" value="NZ_LSFI01000009.1"/>
</dbReference>
<dbReference type="GO" id="GO:0044205">
    <property type="term" value="P:'de novo' UMP biosynthetic process"/>
    <property type="evidence" value="ECO:0007669"/>
    <property type="project" value="UniProtKB-UniRule"/>
</dbReference>
<dbReference type="FunFam" id="3.40.50.2020:FF:000029">
    <property type="entry name" value="Orotate phosphoribosyltransferase"/>
    <property type="match status" value="1"/>
</dbReference>
<name>A0A177E944_9BACT</name>
<organism evidence="8 9">
    <name type="scientific">Thermodesulfatator autotrophicus</name>
    <dbReference type="NCBI Taxonomy" id="1795632"/>
    <lineage>
        <taxon>Bacteria</taxon>
        <taxon>Pseudomonadati</taxon>
        <taxon>Thermodesulfobacteriota</taxon>
        <taxon>Thermodesulfobacteria</taxon>
        <taxon>Thermodesulfobacteriales</taxon>
        <taxon>Thermodesulfatatoraceae</taxon>
        <taxon>Thermodesulfatator</taxon>
    </lineage>
</organism>
<dbReference type="STRING" id="1795632.TH606_02955"/>
<comment type="similarity">
    <text evidence="7">Belongs to the purine/pyrimidine phosphoribosyltransferase family. PyrE subfamily.</text>
</comment>
<dbReference type="InterPro" id="IPR023031">
    <property type="entry name" value="OPRT"/>
</dbReference>
<dbReference type="GO" id="GO:0000287">
    <property type="term" value="F:magnesium ion binding"/>
    <property type="evidence" value="ECO:0007669"/>
    <property type="project" value="UniProtKB-UniRule"/>
</dbReference>
<comment type="function">
    <text evidence="7">Catalyzes the transfer of a ribosyl phosphate group from 5-phosphoribose 1-diphosphate to orotate, leading to the formation of orotidine monophosphate (OMP).</text>
</comment>
<keyword evidence="9" id="KW-1185">Reference proteome</keyword>
<comment type="pathway">
    <text evidence="1 7">Pyrimidine metabolism; UMP biosynthesis via de novo pathway; UMP from orotate: step 1/2.</text>
</comment>
<accession>A0A177E944</accession>
<dbReference type="PANTHER" id="PTHR19278:SF9">
    <property type="entry name" value="URIDINE 5'-MONOPHOSPHATE SYNTHASE"/>
    <property type="match status" value="1"/>
</dbReference>
<dbReference type="SUPFAM" id="SSF53271">
    <property type="entry name" value="PRTase-like"/>
    <property type="match status" value="1"/>
</dbReference>
<dbReference type="InterPro" id="IPR000836">
    <property type="entry name" value="PRTase_dom"/>
</dbReference>
<feature type="binding site" evidence="7">
    <location>
        <position position="102"/>
    </location>
    <ligand>
        <name>5-phospho-alpha-D-ribose 1-diphosphate</name>
        <dbReference type="ChEBI" id="CHEBI:58017"/>
        <note>ligand shared between dimeric partners</note>
    </ligand>
</feature>
<gene>
    <name evidence="7" type="primary">pyrE</name>
    <name evidence="8" type="ORF">TH606_02955</name>
</gene>
<feature type="binding site" evidence="7">
    <location>
        <position position="128"/>
    </location>
    <ligand>
        <name>orotate</name>
        <dbReference type="ChEBI" id="CHEBI:30839"/>
    </ligand>
</feature>
<dbReference type="CDD" id="cd06223">
    <property type="entry name" value="PRTases_typeI"/>
    <property type="match status" value="1"/>
</dbReference>
<dbReference type="InterPro" id="IPR029057">
    <property type="entry name" value="PRTase-like"/>
</dbReference>
<comment type="subunit">
    <text evidence="7">Homodimer.</text>
</comment>
<feature type="binding site" evidence="7">
    <location>
        <position position="98"/>
    </location>
    <ligand>
        <name>5-phospho-alpha-D-ribose 1-diphosphate</name>
        <dbReference type="ChEBI" id="CHEBI:58017"/>
        <note>ligand shared between dimeric partners</note>
    </ligand>
</feature>
<dbReference type="EC" id="2.4.2.10" evidence="2 7"/>
<comment type="catalytic activity">
    <reaction evidence="7">
        <text>orotidine 5'-phosphate + diphosphate = orotate + 5-phospho-alpha-D-ribose 1-diphosphate</text>
        <dbReference type="Rhea" id="RHEA:10380"/>
        <dbReference type="ChEBI" id="CHEBI:30839"/>
        <dbReference type="ChEBI" id="CHEBI:33019"/>
        <dbReference type="ChEBI" id="CHEBI:57538"/>
        <dbReference type="ChEBI" id="CHEBI:58017"/>
        <dbReference type="EC" id="2.4.2.10"/>
    </reaction>
</comment>
<evidence type="ECO:0000313" key="8">
    <source>
        <dbReference type="EMBL" id="OAG28226.1"/>
    </source>
</evidence>
<evidence type="ECO:0000256" key="6">
    <source>
        <dbReference type="ARBA" id="ARBA00022975"/>
    </source>
</evidence>
<dbReference type="GO" id="GO:0004588">
    <property type="term" value="F:orotate phosphoribosyltransferase activity"/>
    <property type="evidence" value="ECO:0007669"/>
    <property type="project" value="UniProtKB-UniRule"/>
</dbReference>
<comment type="cofactor">
    <cofactor evidence="7">
        <name>Mg(2+)</name>
        <dbReference type="ChEBI" id="CHEBI:18420"/>
    </cofactor>
</comment>
<dbReference type="EMBL" id="LSFI01000009">
    <property type="protein sequence ID" value="OAG28226.1"/>
    <property type="molecule type" value="Genomic_DNA"/>
</dbReference>
<evidence type="ECO:0000256" key="4">
    <source>
        <dbReference type="ARBA" id="ARBA00022679"/>
    </source>
</evidence>
<dbReference type="GO" id="GO:0019856">
    <property type="term" value="P:pyrimidine nucleobase biosynthetic process"/>
    <property type="evidence" value="ECO:0007669"/>
    <property type="project" value="TreeGrafter"/>
</dbReference>
<keyword evidence="6 7" id="KW-0665">Pyrimidine biosynthesis</keyword>
<evidence type="ECO:0000256" key="3">
    <source>
        <dbReference type="ARBA" id="ARBA00022676"/>
    </source>
</evidence>
<dbReference type="AlphaFoldDB" id="A0A177E944"/>
<feature type="binding site" description="in other chain" evidence="7">
    <location>
        <begin position="124"/>
        <end position="132"/>
    </location>
    <ligand>
        <name>5-phospho-alpha-D-ribose 1-diphosphate</name>
        <dbReference type="ChEBI" id="CHEBI:58017"/>
        <note>ligand shared between dimeric partners</note>
    </ligand>
</feature>
<reference evidence="8 9" key="1">
    <citation type="submission" date="2016-02" db="EMBL/GenBank/DDBJ databases">
        <title>Draft genome sequence of Thermodesulfatator sp. S606.</title>
        <authorList>
            <person name="Lai Q."/>
            <person name="Cao J."/>
            <person name="Dupont S."/>
            <person name="Shao Z."/>
            <person name="Jebbar M."/>
            <person name="Alain K."/>
        </authorList>
    </citation>
    <scope>NUCLEOTIDE SEQUENCE [LARGE SCALE GENOMIC DNA]</scope>
    <source>
        <strain evidence="8 9">S606</strain>
    </source>
</reference>
<comment type="caution">
    <text evidence="8">The sequence shown here is derived from an EMBL/GenBank/DDBJ whole genome shotgun (WGS) entry which is preliminary data.</text>
</comment>
<feature type="binding site" evidence="7">
    <location>
        <position position="104"/>
    </location>
    <ligand>
        <name>5-phospho-alpha-D-ribose 1-diphosphate</name>
        <dbReference type="ChEBI" id="CHEBI:58017"/>
        <note>ligand shared between dimeric partners</note>
    </ligand>
</feature>
<keyword evidence="4 7" id="KW-0808">Transferase</keyword>
<dbReference type="NCBIfam" id="TIGR00336">
    <property type="entry name" value="pyrE"/>
    <property type="match status" value="1"/>
</dbReference>